<gene>
    <name evidence="2" type="ORF">PENTCL1PPCAC_8072</name>
</gene>
<dbReference type="AlphaFoldDB" id="A0AAV5SSY1"/>
<reference evidence="2" key="1">
    <citation type="submission" date="2023-10" db="EMBL/GenBank/DDBJ databases">
        <title>Genome assembly of Pristionchus species.</title>
        <authorList>
            <person name="Yoshida K."/>
            <person name="Sommer R.J."/>
        </authorList>
    </citation>
    <scope>NUCLEOTIDE SEQUENCE</scope>
    <source>
        <strain evidence="2">RS0144</strain>
    </source>
</reference>
<evidence type="ECO:0000313" key="2">
    <source>
        <dbReference type="EMBL" id="GMS85897.1"/>
    </source>
</evidence>
<dbReference type="EMBL" id="BTSX01000002">
    <property type="protein sequence ID" value="GMS85897.1"/>
    <property type="molecule type" value="Genomic_DNA"/>
</dbReference>
<keyword evidence="3" id="KW-1185">Reference proteome</keyword>
<feature type="non-terminal residue" evidence="2">
    <location>
        <position position="1"/>
    </location>
</feature>
<feature type="region of interest" description="Disordered" evidence="1">
    <location>
        <begin position="58"/>
        <end position="110"/>
    </location>
</feature>
<organism evidence="2 3">
    <name type="scientific">Pristionchus entomophagus</name>
    <dbReference type="NCBI Taxonomy" id="358040"/>
    <lineage>
        <taxon>Eukaryota</taxon>
        <taxon>Metazoa</taxon>
        <taxon>Ecdysozoa</taxon>
        <taxon>Nematoda</taxon>
        <taxon>Chromadorea</taxon>
        <taxon>Rhabditida</taxon>
        <taxon>Rhabditina</taxon>
        <taxon>Diplogasteromorpha</taxon>
        <taxon>Diplogasteroidea</taxon>
        <taxon>Neodiplogasteridae</taxon>
        <taxon>Pristionchus</taxon>
    </lineage>
</organism>
<comment type="caution">
    <text evidence="2">The sequence shown here is derived from an EMBL/GenBank/DDBJ whole genome shotgun (WGS) entry which is preliminary data.</text>
</comment>
<dbReference type="Proteomes" id="UP001432027">
    <property type="component" value="Unassembled WGS sequence"/>
</dbReference>
<evidence type="ECO:0000313" key="3">
    <source>
        <dbReference type="Proteomes" id="UP001432027"/>
    </source>
</evidence>
<protein>
    <submittedName>
        <fullName evidence="2">Uncharacterized protein</fullName>
    </submittedName>
</protein>
<accession>A0AAV5SSY1</accession>
<evidence type="ECO:0000256" key="1">
    <source>
        <dbReference type="SAM" id="MobiDB-lite"/>
    </source>
</evidence>
<feature type="compositionally biased region" description="Acidic residues" evidence="1">
    <location>
        <begin position="65"/>
        <end position="105"/>
    </location>
</feature>
<sequence length="160" mass="18401">FSPISIGPFSPSTMDSSILLPLSDHSSIVAHDHSYCRNSEQWSGEDRDSDSVNVLHSPIKLSCEPYEEEESDEDEVTSESDYYYGDEDDCSDSDDSEDSESSDIEEERRCLTPVQDNDEKVRMWLFGEKMRSEEEEMRKTSDGHFIFTSNRTPWSFDLVI</sequence>
<feature type="non-terminal residue" evidence="2">
    <location>
        <position position="160"/>
    </location>
</feature>
<name>A0AAV5SSY1_9BILA</name>
<proteinExistence type="predicted"/>